<dbReference type="RefSeq" id="WP_023162024.1">
    <property type="nucleotide sequence ID" value="NC_022592.1"/>
</dbReference>
<reference evidence="3" key="1">
    <citation type="journal article" date="2014" name="Biotechnol. Biofuels">
        <title>Comparison of single-molecule sequencing and hybrid approaches for finishing the genome of Clostridium autoethanogenum and analysis of CRISPR systems in industrial relevant Clostridia.</title>
        <authorList>
            <person name="Brown S.D."/>
            <person name="Nagaraju S."/>
            <person name="Utturkar S."/>
            <person name="De Tissera S."/>
            <person name="Segovia S."/>
            <person name="Mitchell W."/>
            <person name="Land M.L."/>
            <person name="Dassanayake A."/>
            <person name="Kopke M."/>
        </authorList>
    </citation>
    <scope>NUCLEOTIDE SEQUENCE [LARGE SCALE GENOMIC DNA]</scope>
    <source>
        <strain evidence="3">DSM 10061</strain>
    </source>
</reference>
<protein>
    <recommendedName>
        <fullName evidence="4">Rod shape-determining protein MreD</fullName>
    </recommendedName>
</protein>
<organism evidence="2 3">
    <name type="scientific">Clostridium autoethanogenum DSM 10061</name>
    <dbReference type="NCBI Taxonomy" id="1341692"/>
    <lineage>
        <taxon>Bacteria</taxon>
        <taxon>Bacillati</taxon>
        <taxon>Bacillota</taxon>
        <taxon>Clostridia</taxon>
        <taxon>Eubacteriales</taxon>
        <taxon>Clostridiaceae</taxon>
        <taxon>Clostridium</taxon>
    </lineage>
</organism>
<keyword evidence="1" id="KW-1133">Transmembrane helix</keyword>
<evidence type="ECO:0000256" key="1">
    <source>
        <dbReference type="SAM" id="Phobius"/>
    </source>
</evidence>
<keyword evidence="1" id="KW-0472">Membrane</keyword>
<evidence type="ECO:0000313" key="3">
    <source>
        <dbReference type="Proteomes" id="UP000017590"/>
    </source>
</evidence>
<feature type="transmembrane region" description="Helical" evidence="1">
    <location>
        <begin position="62"/>
        <end position="83"/>
    </location>
</feature>
<dbReference type="Proteomes" id="UP000017590">
    <property type="component" value="Chromosome"/>
</dbReference>
<gene>
    <name evidence="2" type="ORF">CAETHG_0952</name>
</gene>
<dbReference type="NCBIfam" id="NF041644">
    <property type="entry name" value="CBO0543_fam"/>
    <property type="match status" value="1"/>
</dbReference>
<proteinExistence type="predicted"/>
<accession>A0ABM5NSD7</accession>
<feature type="transmembrane region" description="Helical" evidence="1">
    <location>
        <begin position="95"/>
        <end position="116"/>
    </location>
</feature>
<dbReference type="EMBL" id="CP006763">
    <property type="protein sequence ID" value="AGY75177.1"/>
    <property type="molecule type" value="Genomic_DNA"/>
</dbReference>
<dbReference type="InterPro" id="IPR048147">
    <property type="entry name" value="CBO0543-like"/>
</dbReference>
<evidence type="ECO:0008006" key="4">
    <source>
        <dbReference type="Google" id="ProtNLM"/>
    </source>
</evidence>
<feature type="transmembrane region" description="Helical" evidence="1">
    <location>
        <begin position="6"/>
        <end position="21"/>
    </location>
</feature>
<sequence>MILNIVLGFIILWIFGVILYFKDKKTVLIIAPFSSILGYTVNEFCFHLNFWRLVPININDDLTSVSVNLGLYPILGSYLIYYISKKHINSYSITLIFTIVTTILEYLAVLFNLVSYGNGWNIGWTFLSYLIPYLLVYWYYLKLKKIKIFW</sequence>
<feature type="transmembrane region" description="Helical" evidence="1">
    <location>
        <begin position="28"/>
        <end position="50"/>
    </location>
</feature>
<name>A0ABM5NSD7_9CLOT</name>
<feature type="transmembrane region" description="Helical" evidence="1">
    <location>
        <begin position="122"/>
        <end position="141"/>
    </location>
</feature>
<evidence type="ECO:0000313" key="2">
    <source>
        <dbReference type="EMBL" id="AGY75177.1"/>
    </source>
</evidence>
<keyword evidence="3" id="KW-1185">Reference proteome</keyword>
<keyword evidence="1" id="KW-0812">Transmembrane</keyword>